<evidence type="ECO:0000256" key="5">
    <source>
        <dbReference type="ARBA" id="ARBA00022989"/>
    </source>
</evidence>
<dbReference type="InterPro" id="IPR025857">
    <property type="entry name" value="MacB_PCD"/>
</dbReference>
<dbReference type="eggNOG" id="COG4591">
    <property type="taxonomic scope" value="Bacteria"/>
</dbReference>
<feature type="transmembrane region" description="Helical" evidence="7">
    <location>
        <begin position="270"/>
        <end position="291"/>
    </location>
</feature>
<protein>
    <submittedName>
        <fullName evidence="10">Efflux ABC transporter, permease protein</fullName>
    </submittedName>
</protein>
<keyword evidence="3" id="KW-1003">Cell membrane</keyword>
<feature type="domain" description="ABC3 transporter permease C-terminal" evidence="8">
    <location>
        <begin position="282"/>
        <end position="408"/>
    </location>
</feature>
<accession>D1PVF4</accession>
<dbReference type="Proteomes" id="UP000003160">
    <property type="component" value="Unassembled WGS sequence"/>
</dbReference>
<evidence type="ECO:0000259" key="9">
    <source>
        <dbReference type="Pfam" id="PF12704"/>
    </source>
</evidence>
<dbReference type="HOGENOM" id="CLU_000604_8_2_10"/>
<dbReference type="PANTHER" id="PTHR30489:SF0">
    <property type="entry name" value="LIPOPROTEIN-RELEASING SYSTEM TRANSMEMBRANE PROTEIN LOLE"/>
    <property type="match status" value="1"/>
</dbReference>
<keyword evidence="5 7" id="KW-1133">Transmembrane helix</keyword>
<dbReference type="GO" id="GO:0044874">
    <property type="term" value="P:lipoprotein localization to outer membrane"/>
    <property type="evidence" value="ECO:0007669"/>
    <property type="project" value="TreeGrafter"/>
</dbReference>
<comment type="similarity">
    <text evidence="2">Belongs to the ABC-4 integral membrane protein family. LolC/E subfamily.</text>
</comment>
<evidence type="ECO:0000259" key="8">
    <source>
        <dbReference type="Pfam" id="PF02687"/>
    </source>
</evidence>
<feature type="transmembrane region" description="Helical" evidence="7">
    <location>
        <begin position="380"/>
        <end position="403"/>
    </location>
</feature>
<sequence length="415" mass="46430">MNFPLFIARRIYGNHHSHQKVSRPAIAIAIAGIAIGLAVMIVSISVVLGFKHSIQNKVTGFGSHIQVTNFMSQMSSNHYPIVMNDSMINTISKIPGVKHVERFAYKQGILKTDSDFLGVMFKGVGPEFNADFICKNTIEGEVPSFSDKKSGNKILISKNMADKLKVKSGERIFAYFIDDSGIRVRRFTIQGVYQTNLNQYDELICFADLYTIVKLNGWESDQASGAEVMVNDFNKVDEVESHFVKKINKTVDHNYETYSSQTIREINPQIFSWLNLLDLNVIIIIILMVVVASVTMISGLLIIILECTNMIGVLKALGSRNGSIRHIFLWFSAFVIGRGLIIGNVIGLAFIVLQNQFGIIKLDPSVYYINAVPVEINVPLFALLNVFTFLFCVIMLVAPSYLISHISPTKSIRYE</sequence>
<dbReference type="InterPro" id="IPR051447">
    <property type="entry name" value="Lipoprotein-release_system"/>
</dbReference>
<dbReference type="Pfam" id="PF02687">
    <property type="entry name" value="FtsX"/>
    <property type="match status" value="1"/>
</dbReference>
<reference evidence="10 11" key="1">
    <citation type="submission" date="2009-10" db="EMBL/GenBank/DDBJ databases">
        <authorList>
            <person name="Qin X."/>
            <person name="Bachman B."/>
            <person name="Battles P."/>
            <person name="Bell A."/>
            <person name="Bess C."/>
            <person name="Bickham C."/>
            <person name="Chaboub L."/>
            <person name="Chen D."/>
            <person name="Coyle M."/>
            <person name="Deiros D.R."/>
            <person name="Dinh H."/>
            <person name="Forbes L."/>
            <person name="Fowler G."/>
            <person name="Francisco L."/>
            <person name="Fu Q."/>
            <person name="Gubbala S."/>
            <person name="Hale W."/>
            <person name="Han Y."/>
            <person name="Hemphill L."/>
            <person name="Highlander S.K."/>
            <person name="Hirani K."/>
            <person name="Hogues M."/>
            <person name="Jackson L."/>
            <person name="Jakkamsetti A."/>
            <person name="Javaid M."/>
            <person name="Jiang H."/>
            <person name="Korchina V."/>
            <person name="Kovar C."/>
            <person name="Lara F."/>
            <person name="Lee S."/>
            <person name="Mata R."/>
            <person name="Mathew T."/>
            <person name="Moen C."/>
            <person name="Morales K."/>
            <person name="Munidasa M."/>
            <person name="Nazareth L."/>
            <person name="Ngo R."/>
            <person name="Nguyen L."/>
            <person name="Okwuonu G."/>
            <person name="Ongeri F."/>
            <person name="Patil S."/>
            <person name="Petrosino J."/>
            <person name="Pham C."/>
            <person name="Pham P."/>
            <person name="Pu L.-L."/>
            <person name="Puazo M."/>
            <person name="Raj R."/>
            <person name="Reid J."/>
            <person name="Rouhana J."/>
            <person name="Saada N."/>
            <person name="Shang Y."/>
            <person name="Simmons D."/>
            <person name="Thornton R."/>
            <person name="Warren J."/>
            <person name="Weissenberger G."/>
            <person name="Zhang J."/>
            <person name="Zhang L."/>
            <person name="Zhou C."/>
            <person name="Zhu D."/>
            <person name="Muzny D."/>
            <person name="Worley K."/>
            <person name="Gibbs R."/>
        </authorList>
    </citation>
    <scope>NUCLEOTIDE SEQUENCE [LARGE SCALE GENOMIC DNA]</scope>
    <source>
        <strain evidence="10 11">DSM 17361</strain>
    </source>
</reference>
<feature type="transmembrane region" description="Helical" evidence="7">
    <location>
        <begin position="329"/>
        <end position="353"/>
    </location>
</feature>
<evidence type="ECO:0000256" key="6">
    <source>
        <dbReference type="ARBA" id="ARBA00023136"/>
    </source>
</evidence>
<evidence type="ECO:0000313" key="11">
    <source>
        <dbReference type="Proteomes" id="UP000003160"/>
    </source>
</evidence>
<evidence type="ECO:0000256" key="2">
    <source>
        <dbReference type="ARBA" id="ARBA00005236"/>
    </source>
</evidence>
<name>D1PVF4_9BACT</name>
<dbReference type="PANTHER" id="PTHR30489">
    <property type="entry name" value="LIPOPROTEIN-RELEASING SYSTEM TRANSMEMBRANE PROTEIN LOLE"/>
    <property type="match status" value="1"/>
</dbReference>
<feature type="transmembrane region" description="Helical" evidence="7">
    <location>
        <begin position="25"/>
        <end position="50"/>
    </location>
</feature>
<keyword evidence="11" id="KW-1185">Reference proteome</keyword>
<dbReference type="EMBL" id="ACKS01000037">
    <property type="protein sequence ID" value="EFA44637.1"/>
    <property type="molecule type" value="Genomic_DNA"/>
</dbReference>
<dbReference type="AlphaFoldDB" id="D1PVF4"/>
<gene>
    <name evidence="10" type="ORF">HMPREF0645_0939</name>
</gene>
<evidence type="ECO:0000313" key="10">
    <source>
        <dbReference type="EMBL" id="EFA44637.1"/>
    </source>
</evidence>
<evidence type="ECO:0000256" key="7">
    <source>
        <dbReference type="SAM" id="Phobius"/>
    </source>
</evidence>
<dbReference type="GO" id="GO:0098797">
    <property type="term" value="C:plasma membrane protein complex"/>
    <property type="evidence" value="ECO:0007669"/>
    <property type="project" value="TreeGrafter"/>
</dbReference>
<evidence type="ECO:0000256" key="3">
    <source>
        <dbReference type="ARBA" id="ARBA00022475"/>
    </source>
</evidence>
<dbReference type="RefSeq" id="WP_007173053.1">
    <property type="nucleotide sequence ID" value="NZ_GG704780.1"/>
</dbReference>
<feature type="domain" description="MacB-like periplasmic core" evidence="9">
    <location>
        <begin position="27"/>
        <end position="240"/>
    </location>
</feature>
<dbReference type="Pfam" id="PF12704">
    <property type="entry name" value="MacB_PCD"/>
    <property type="match status" value="1"/>
</dbReference>
<evidence type="ECO:0000256" key="1">
    <source>
        <dbReference type="ARBA" id="ARBA00004651"/>
    </source>
</evidence>
<feature type="transmembrane region" description="Helical" evidence="7">
    <location>
        <begin position="297"/>
        <end position="317"/>
    </location>
</feature>
<proteinExistence type="inferred from homology"/>
<comment type="caution">
    <text evidence="10">The sequence shown here is derived from an EMBL/GenBank/DDBJ whole genome shotgun (WGS) entry which is preliminary data.</text>
</comment>
<dbReference type="InterPro" id="IPR003838">
    <property type="entry name" value="ABC3_permease_C"/>
</dbReference>
<keyword evidence="6 7" id="KW-0472">Membrane</keyword>
<evidence type="ECO:0000256" key="4">
    <source>
        <dbReference type="ARBA" id="ARBA00022692"/>
    </source>
</evidence>
<comment type="subcellular location">
    <subcellularLocation>
        <location evidence="1">Cell membrane</location>
        <topology evidence="1">Multi-pass membrane protein</topology>
    </subcellularLocation>
</comment>
<dbReference type="OrthoDB" id="1522670at2"/>
<keyword evidence="4 7" id="KW-0812">Transmembrane</keyword>
<organism evidence="10 11">
    <name type="scientific">Hallella bergensis DSM 17361</name>
    <dbReference type="NCBI Taxonomy" id="585502"/>
    <lineage>
        <taxon>Bacteria</taxon>
        <taxon>Pseudomonadati</taxon>
        <taxon>Bacteroidota</taxon>
        <taxon>Bacteroidia</taxon>
        <taxon>Bacteroidales</taxon>
        <taxon>Prevotellaceae</taxon>
        <taxon>Hallella</taxon>
    </lineage>
</organism>